<proteinExistence type="inferred from homology"/>
<evidence type="ECO:0000256" key="7">
    <source>
        <dbReference type="RuleBase" id="RU369040"/>
    </source>
</evidence>
<dbReference type="PANTHER" id="PTHR31506">
    <property type="entry name" value="BES1/BZR1 HOMOLOG PROTEIN 3-RELATED"/>
    <property type="match status" value="1"/>
</dbReference>
<dbReference type="GO" id="GO:0006351">
    <property type="term" value="P:DNA-templated transcription"/>
    <property type="evidence" value="ECO:0007669"/>
    <property type="project" value="InterPro"/>
</dbReference>
<keyword evidence="2" id="KW-0341">Growth regulation</keyword>
<evidence type="ECO:0000256" key="2">
    <source>
        <dbReference type="ARBA" id="ARBA00022604"/>
    </source>
</evidence>
<dbReference type="PaxDb" id="39947-A0A0P0UYT3"/>
<comment type="similarity">
    <text evidence="1 7">Belongs to the BZR/LAT61 family.</text>
</comment>
<feature type="compositionally biased region" description="Basic and acidic residues" evidence="8">
    <location>
        <begin position="172"/>
        <end position="186"/>
    </location>
</feature>
<accession>A0A0P0UYT3</accession>
<name>A0A0P0UYT3_ORYSJ</name>
<evidence type="ECO:0000256" key="8">
    <source>
        <dbReference type="SAM" id="MobiDB-lite"/>
    </source>
</evidence>
<evidence type="ECO:0000259" key="9">
    <source>
        <dbReference type="Pfam" id="PF05687"/>
    </source>
</evidence>
<keyword evidence="4 7" id="KW-0805">Transcription regulation</keyword>
<dbReference type="GO" id="GO:0009742">
    <property type="term" value="P:brassinosteroid mediated signaling pathway"/>
    <property type="evidence" value="ECO:0007669"/>
    <property type="project" value="UniProtKB-UniRule"/>
</dbReference>
<keyword evidence="5 7" id="KW-0238">DNA-binding</keyword>
<evidence type="ECO:0000256" key="5">
    <source>
        <dbReference type="ARBA" id="ARBA00023125"/>
    </source>
</evidence>
<dbReference type="Proteomes" id="UP000059680">
    <property type="component" value="Chromosome 1"/>
</dbReference>
<evidence type="ECO:0000313" key="11">
    <source>
        <dbReference type="Proteomes" id="UP000059680"/>
    </source>
</evidence>
<feature type="region of interest" description="Disordered" evidence="8">
    <location>
        <begin position="153"/>
        <end position="189"/>
    </location>
</feature>
<keyword evidence="3 7" id="KW-1070">Brassinosteroid signaling pathway</keyword>
<evidence type="ECO:0000256" key="3">
    <source>
        <dbReference type="ARBA" id="ARBA00022626"/>
    </source>
</evidence>
<keyword evidence="6 7" id="KW-0804">Transcription</keyword>
<feature type="compositionally biased region" description="Basic and acidic residues" evidence="8">
    <location>
        <begin position="63"/>
        <end position="72"/>
    </location>
</feature>
<dbReference type="EMBL" id="AP014957">
    <property type="protein sequence ID" value="BAS70687.1"/>
    <property type="molecule type" value="Genomic_DNA"/>
</dbReference>
<dbReference type="FunCoup" id="A0A0P0UYT3">
    <property type="interactions" value="331"/>
</dbReference>
<comment type="subcellular location">
    <subcellularLocation>
        <location evidence="7">Nucleus</location>
    </subcellularLocation>
</comment>
<gene>
    <name evidence="10" type="ordered locus">Os01g0176900</name>
    <name evidence="10" type="ORF">OSNPB_010176900</name>
</gene>
<dbReference type="InterPro" id="IPR008540">
    <property type="entry name" value="BES1_N"/>
</dbReference>
<comment type="function">
    <text evidence="7">Functions in brassinosteroid signaling. May function as transcriptional repressor.</text>
</comment>
<feature type="domain" description="BES1/BZR1 plant transcription factor N-terminal" evidence="9">
    <location>
        <begin position="59"/>
        <end position="125"/>
    </location>
</feature>
<evidence type="ECO:0000313" key="10">
    <source>
        <dbReference type="EMBL" id="BAS70687.1"/>
    </source>
</evidence>
<evidence type="ECO:0000256" key="6">
    <source>
        <dbReference type="ARBA" id="ARBA00023163"/>
    </source>
</evidence>
<dbReference type="PANTHER" id="PTHR31506:SF21">
    <property type="entry name" value="PROTEIN BZR1 HOMOLOG"/>
    <property type="match status" value="1"/>
</dbReference>
<dbReference type="GO" id="GO:0005634">
    <property type="term" value="C:nucleus"/>
    <property type="evidence" value="ECO:0007669"/>
    <property type="project" value="UniProtKB-SubCell"/>
</dbReference>
<dbReference type="AlphaFoldDB" id="A0A0P0UYT3"/>
<dbReference type="Gramene" id="Os01t0176900-00">
    <property type="protein sequence ID" value="Os01t0176900-00"/>
    <property type="gene ID" value="Os01g0176900"/>
</dbReference>
<dbReference type="GO" id="GO:0003677">
    <property type="term" value="F:DNA binding"/>
    <property type="evidence" value="ECO:0007669"/>
    <property type="project" value="UniProtKB-UniRule"/>
</dbReference>
<organism evidence="10 11">
    <name type="scientific">Oryza sativa subsp. japonica</name>
    <name type="common">Rice</name>
    <dbReference type="NCBI Taxonomy" id="39947"/>
    <lineage>
        <taxon>Eukaryota</taxon>
        <taxon>Viridiplantae</taxon>
        <taxon>Streptophyta</taxon>
        <taxon>Embryophyta</taxon>
        <taxon>Tracheophyta</taxon>
        <taxon>Spermatophyta</taxon>
        <taxon>Magnoliopsida</taxon>
        <taxon>Liliopsida</taxon>
        <taxon>Poales</taxon>
        <taxon>Poaceae</taxon>
        <taxon>BOP clade</taxon>
        <taxon>Oryzoideae</taxon>
        <taxon>Oryzeae</taxon>
        <taxon>Oryzinae</taxon>
        <taxon>Oryza</taxon>
        <taxon>Oryza sativa</taxon>
    </lineage>
</organism>
<reference evidence="10 11" key="3">
    <citation type="journal article" date="2013" name="Rice">
        <title>Improvement of the Oryza sativa Nipponbare reference genome using next generation sequence and optical map data.</title>
        <authorList>
            <person name="Kawahara Y."/>
            <person name="de la Bastide M."/>
            <person name="Hamilton J.P."/>
            <person name="Kanamori H."/>
            <person name="McCombie W.R."/>
            <person name="Ouyang S."/>
            <person name="Schwartz D.C."/>
            <person name="Tanaka T."/>
            <person name="Wu J."/>
            <person name="Zhou S."/>
            <person name="Childs K.L."/>
            <person name="Davidson R.M."/>
            <person name="Lin H."/>
            <person name="Quesada-Ocampo L."/>
            <person name="Vaillancourt B."/>
            <person name="Sakai H."/>
            <person name="Lee S.S."/>
            <person name="Kim J."/>
            <person name="Numa H."/>
            <person name="Itoh T."/>
            <person name="Buell C.R."/>
            <person name="Matsumoto T."/>
        </authorList>
    </citation>
    <scope>NUCLEOTIDE SEQUENCE [LARGE SCALE GENOMIC DNA]</scope>
    <source>
        <strain evidence="11">cv. Nipponbare</strain>
    </source>
</reference>
<dbReference type="InterPro" id="IPR033264">
    <property type="entry name" value="BZR"/>
</dbReference>
<feature type="region of interest" description="Disordered" evidence="8">
    <location>
        <begin position="43"/>
        <end position="78"/>
    </location>
</feature>
<dbReference type="SMR" id="A0A0P0UYT3"/>
<reference evidence="11" key="1">
    <citation type="journal article" date="2005" name="Nature">
        <title>The map-based sequence of the rice genome.</title>
        <authorList>
            <consortium name="International rice genome sequencing project (IRGSP)"/>
            <person name="Matsumoto T."/>
            <person name="Wu J."/>
            <person name="Kanamori H."/>
            <person name="Katayose Y."/>
            <person name="Fujisawa M."/>
            <person name="Namiki N."/>
            <person name="Mizuno H."/>
            <person name="Yamamoto K."/>
            <person name="Antonio B.A."/>
            <person name="Baba T."/>
            <person name="Sakata K."/>
            <person name="Nagamura Y."/>
            <person name="Aoki H."/>
            <person name="Arikawa K."/>
            <person name="Arita K."/>
            <person name="Bito T."/>
            <person name="Chiden Y."/>
            <person name="Fujitsuka N."/>
            <person name="Fukunaka R."/>
            <person name="Hamada M."/>
            <person name="Harada C."/>
            <person name="Hayashi A."/>
            <person name="Hijishita S."/>
            <person name="Honda M."/>
            <person name="Hosokawa S."/>
            <person name="Ichikawa Y."/>
            <person name="Idonuma A."/>
            <person name="Iijima M."/>
            <person name="Ikeda M."/>
            <person name="Ikeno M."/>
            <person name="Ito K."/>
            <person name="Ito S."/>
            <person name="Ito T."/>
            <person name="Ito Y."/>
            <person name="Ito Y."/>
            <person name="Iwabuchi A."/>
            <person name="Kamiya K."/>
            <person name="Karasawa W."/>
            <person name="Kurita K."/>
            <person name="Katagiri S."/>
            <person name="Kikuta A."/>
            <person name="Kobayashi H."/>
            <person name="Kobayashi N."/>
            <person name="Machita K."/>
            <person name="Maehara T."/>
            <person name="Masukawa M."/>
            <person name="Mizubayashi T."/>
            <person name="Mukai Y."/>
            <person name="Nagasaki H."/>
            <person name="Nagata Y."/>
            <person name="Naito S."/>
            <person name="Nakashima M."/>
            <person name="Nakama Y."/>
            <person name="Nakamichi Y."/>
            <person name="Nakamura M."/>
            <person name="Meguro A."/>
            <person name="Negishi M."/>
            <person name="Ohta I."/>
            <person name="Ohta T."/>
            <person name="Okamoto M."/>
            <person name="Ono N."/>
            <person name="Saji S."/>
            <person name="Sakaguchi M."/>
            <person name="Sakai K."/>
            <person name="Shibata M."/>
            <person name="Shimokawa T."/>
            <person name="Song J."/>
            <person name="Takazaki Y."/>
            <person name="Terasawa K."/>
            <person name="Tsugane M."/>
            <person name="Tsuji K."/>
            <person name="Ueda S."/>
            <person name="Waki K."/>
            <person name="Yamagata H."/>
            <person name="Yamamoto M."/>
            <person name="Yamamoto S."/>
            <person name="Yamane H."/>
            <person name="Yoshiki S."/>
            <person name="Yoshihara R."/>
            <person name="Yukawa K."/>
            <person name="Zhong H."/>
            <person name="Yano M."/>
            <person name="Yuan Q."/>
            <person name="Ouyang S."/>
            <person name="Liu J."/>
            <person name="Jones K.M."/>
            <person name="Gansberger K."/>
            <person name="Moffat K."/>
            <person name="Hill J."/>
            <person name="Bera J."/>
            <person name="Fadrosh D."/>
            <person name="Jin S."/>
            <person name="Johri S."/>
            <person name="Kim M."/>
            <person name="Overton L."/>
            <person name="Reardon M."/>
            <person name="Tsitrin T."/>
            <person name="Vuong H."/>
            <person name="Weaver B."/>
            <person name="Ciecko A."/>
            <person name="Tallon L."/>
            <person name="Jackson J."/>
            <person name="Pai G."/>
            <person name="Aken S.V."/>
            <person name="Utterback T."/>
            <person name="Reidmuller S."/>
            <person name="Feldblyum T."/>
            <person name="Hsiao J."/>
            <person name="Zismann V."/>
            <person name="Iobst S."/>
            <person name="de Vazeille A.R."/>
            <person name="Buell C.R."/>
            <person name="Ying K."/>
            <person name="Li Y."/>
            <person name="Lu T."/>
            <person name="Huang Y."/>
            <person name="Zhao Q."/>
            <person name="Feng Q."/>
            <person name="Zhang L."/>
            <person name="Zhu J."/>
            <person name="Weng Q."/>
            <person name="Mu J."/>
            <person name="Lu Y."/>
            <person name="Fan D."/>
            <person name="Liu Y."/>
            <person name="Guan J."/>
            <person name="Zhang Y."/>
            <person name="Yu S."/>
            <person name="Liu X."/>
            <person name="Zhang Y."/>
            <person name="Hong G."/>
            <person name="Han B."/>
            <person name="Choisne N."/>
            <person name="Demange N."/>
            <person name="Orjeda G."/>
            <person name="Samain S."/>
            <person name="Cattolico L."/>
            <person name="Pelletier E."/>
            <person name="Couloux A."/>
            <person name="Segurens B."/>
            <person name="Wincker P."/>
            <person name="D'Hont A."/>
            <person name="Scarpelli C."/>
            <person name="Weissenbach J."/>
            <person name="Salanoubat M."/>
            <person name="Quetier F."/>
            <person name="Yu Y."/>
            <person name="Kim H.R."/>
            <person name="Rambo T."/>
            <person name="Currie J."/>
            <person name="Collura K."/>
            <person name="Luo M."/>
            <person name="Yang T."/>
            <person name="Ammiraju J.S.S."/>
            <person name="Engler F."/>
            <person name="Soderlund C."/>
            <person name="Wing R.A."/>
            <person name="Palmer L.E."/>
            <person name="de la Bastide M."/>
            <person name="Spiegel L."/>
            <person name="Nascimento L."/>
            <person name="Zutavern T."/>
            <person name="O'Shaughnessy A."/>
            <person name="Dike S."/>
            <person name="Dedhia N."/>
            <person name="Preston R."/>
            <person name="Balija V."/>
            <person name="McCombie W.R."/>
            <person name="Chow T."/>
            <person name="Chen H."/>
            <person name="Chung M."/>
            <person name="Chen C."/>
            <person name="Shaw J."/>
            <person name="Wu H."/>
            <person name="Hsiao K."/>
            <person name="Chao Y."/>
            <person name="Chu M."/>
            <person name="Cheng C."/>
            <person name="Hour A."/>
            <person name="Lee P."/>
            <person name="Lin S."/>
            <person name="Lin Y."/>
            <person name="Liou J."/>
            <person name="Liu S."/>
            <person name="Hsing Y."/>
            <person name="Raghuvanshi S."/>
            <person name="Mohanty A."/>
            <person name="Bharti A.K."/>
            <person name="Gaur A."/>
            <person name="Gupta V."/>
            <person name="Kumar D."/>
            <person name="Ravi V."/>
            <person name="Vij S."/>
            <person name="Kapur A."/>
            <person name="Khurana P."/>
            <person name="Khurana P."/>
            <person name="Khurana J.P."/>
            <person name="Tyagi A.K."/>
            <person name="Gaikwad K."/>
            <person name="Singh A."/>
            <person name="Dalal V."/>
            <person name="Srivastava S."/>
            <person name="Dixit A."/>
            <person name="Pal A.K."/>
            <person name="Ghazi I.A."/>
            <person name="Yadav M."/>
            <person name="Pandit A."/>
            <person name="Bhargava A."/>
            <person name="Sureshbabu K."/>
            <person name="Batra K."/>
            <person name="Sharma T.R."/>
            <person name="Mohapatra T."/>
            <person name="Singh N.K."/>
            <person name="Messing J."/>
            <person name="Nelson A.B."/>
            <person name="Fuks G."/>
            <person name="Kavchok S."/>
            <person name="Keizer G."/>
            <person name="Linton E."/>
            <person name="Llaca V."/>
            <person name="Song R."/>
            <person name="Tanyolac B."/>
            <person name="Young S."/>
            <person name="Ho-Il K."/>
            <person name="Hahn J.H."/>
            <person name="Sangsakoo G."/>
            <person name="Vanavichit A."/>
            <person name="de Mattos Luiz.A.T."/>
            <person name="Zimmer P.D."/>
            <person name="Malone G."/>
            <person name="Dellagostin O."/>
            <person name="de Oliveira A.C."/>
            <person name="Bevan M."/>
            <person name="Bancroft I."/>
            <person name="Minx P."/>
            <person name="Cordum H."/>
            <person name="Wilson R."/>
            <person name="Cheng Z."/>
            <person name="Jin W."/>
            <person name="Jiang J."/>
            <person name="Leong S.A."/>
            <person name="Iwama H."/>
            <person name="Gojobori T."/>
            <person name="Itoh T."/>
            <person name="Niimura Y."/>
            <person name="Fujii Y."/>
            <person name="Habara T."/>
            <person name="Sakai H."/>
            <person name="Sato Y."/>
            <person name="Wilson G."/>
            <person name="Kumar K."/>
            <person name="McCouch S."/>
            <person name="Juretic N."/>
            <person name="Hoen D."/>
            <person name="Wright S."/>
            <person name="Bruskiewich R."/>
            <person name="Bureau T."/>
            <person name="Miyao A."/>
            <person name="Hirochika H."/>
            <person name="Nishikawa T."/>
            <person name="Kadowaki K."/>
            <person name="Sugiura M."/>
            <person name="Burr B."/>
            <person name="Sasaki T."/>
        </authorList>
    </citation>
    <scope>NUCLEOTIDE SEQUENCE [LARGE SCALE GENOMIC DNA]</scope>
    <source>
        <strain evidence="11">cv. Nipponbare</strain>
    </source>
</reference>
<dbReference type="eggNOG" id="ENOG502S4GR">
    <property type="taxonomic scope" value="Eukaryota"/>
</dbReference>
<sequence length="304" mass="33063">MDQVVASGREEAGGEAAAAMAPGTKAVAAAAGRRGCIRSTRGPWTVRRRGRGGGVTTSLRHPTARERENNRQRERRRRQVATRIYAGLRAGAGYALPKHADQNDVLRALCAEAGYLVDDDGNVSRRHDELGVPGPHLELRRHVRPHLRPGAVAGDGDAEHAAHVQRRPPAPRRVDVRERERRERQRVARRPGGGVLRHVGAVEWQQRRAAAAVAVAVVLPVTLDEGQLRHEAVGAVGVERELRRGGEHGLALPLHVGEADVLVGDEGALPGAAAHGVRITVERIKRRHDGEQRQQQRADKLQTS</sequence>
<evidence type="ECO:0000256" key="1">
    <source>
        <dbReference type="ARBA" id="ARBA00005909"/>
    </source>
</evidence>
<keyword evidence="11" id="KW-1185">Reference proteome</keyword>
<protein>
    <recommendedName>
        <fullName evidence="7">Protein BZR1 homolog</fullName>
    </recommendedName>
    <alternativeName>
        <fullName evidence="7">Protein BRASSINAZOLE-RESISTANT 1 homolog</fullName>
    </alternativeName>
</protein>
<dbReference type="InParanoid" id="A0A0P0UYT3"/>
<evidence type="ECO:0000256" key="4">
    <source>
        <dbReference type="ARBA" id="ARBA00023015"/>
    </source>
</evidence>
<reference evidence="10 11" key="2">
    <citation type="journal article" date="2013" name="Plant Cell Physiol.">
        <title>Rice Annotation Project Database (RAP-DB): an integrative and interactive database for rice genomics.</title>
        <authorList>
            <person name="Sakai H."/>
            <person name="Lee S.S."/>
            <person name="Tanaka T."/>
            <person name="Numa H."/>
            <person name="Kim J."/>
            <person name="Kawahara Y."/>
            <person name="Wakimoto H."/>
            <person name="Yang C.C."/>
            <person name="Iwamoto M."/>
            <person name="Abe T."/>
            <person name="Yamada Y."/>
            <person name="Muto A."/>
            <person name="Inokuchi H."/>
            <person name="Ikemura T."/>
            <person name="Matsumoto T."/>
            <person name="Sasaki T."/>
            <person name="Itoh T."/>
        </authorList>
    </citation>
    <scope>NUCLEOTIDE SEQUENCE [LARGE SCALE GENOMIC DNA]</scope>
    <source>
        <strain evidence="11">cv. Nipponbare</strain>
    </source>
</reference>
<dbReference type="GO" id="GO:0003700">
    <property type="term" value="F:DNA-binding transcription factor activity"/>
    <property type="evidence" value="ECO:0007669"/>
    <property type="project" value="UniProtKB-UniRule"/>
</dbReference>
<dbReference type="Pfam" id="PF05687">
    <property type="entry name" value="BES1_N"/>
    <property type="match status" value="1"/>
</dbReference>